<dbReference type="PANTHER" id="PTHR11607:SF71">
    <property type="entry name" value="ALPHA-MANNOSIDASE"/>
    <property type="match status" value="1"/>
</dbReference>
<accession>A0A8J2M9U7</accession>
<feature type="domain" description="Glycoside hydrolase family 38 central" evidence="2">
    <location>
        <begin position="414"/>
        <end position="502"/>
    </location>
</feature>
<dbReference type="InterPro" id="IPR015341">
    <property type="entry name" value="Glyco_hydro_38_cen"/>
</dbReference>
<dbReference type="InterPro" id="IPR050843">
    <property type="entry name" value="Glycosyl_Hydrlase_38"/>
</dbReference>
<reference evidence="3" key="1">
    <citation type="submission" date="2021-06" db="EMBL/GenBank/DDBJ databases">
        <authorList>
            <person name="Hodson N. C."/>
            <person name="Mongue J. A."/>
            <person name="Jaron S. K."/>
        </authorList>
    </citation>
    <scope>NUCLEOTIDE SEQUENCE</scope>
</reference>
<evidence type="ECO:0000256" key="1">
    <source>
        <dbReference type="SAM" id="SignalP"/>
    </source>
</evidence>
<keyword evidence="4" id="KW-1185">Reference proteome</keyword>
<dbReference type="SMART" id="SM00872">
    <property type="entry name" value="Alpha-mann_mid"/>
    <property type="match status" value="1"/>
</dbReference>
<dbReference type="PANTHER" id="PTHR11607">
    <property type="entry name" value="ALPHA-MANNOSIDASE"/>
    <property type="match status" value="1"/>
</dbReference>
<protein>
    <recommendedName>
        <fullName evidence="2">Glycoside hydrolase family 38 central domain-containing protein</fullName>
    </recommendedName>
</protein>
<feature type="signal peptide" evidence="1">
    <location>
        <begin position="1"/>
        <end position="23"/>
    </location>
</feature>
<dbReference type="GO" id="GO:0006013">
    <property type="term" value="P:mannose metabolic process"/>
    <property type="evidence" value="ECO:0007669"/>
    <property type="project" value="InterPro"/>
</dbReference>
<evidence type="ECO:0000313" key="4">
    <source>
        <dbReference type="Proteomes" id="UP000708208"/>
    </source>
</evidence>
<name>A0A8J2M9U7_9HEXA</name>
<evidence type="ECO:0000259" key="2">
    <source>
        <dbReference type="SMART" id="SM00872"/>
    </source>
</evidence>
<gene>
    <name evidence="3" type="ORF">AFUS01_LOCUS44131</name>
</gene>
<dbReference type="Pfam" id="PF09261">
    <property type="entry name" value="Alpha-mann_mid"/>
    <property type="match status" value="1"/>
</dbReference>
<dbReference type="GO" id="GO:0004559">
    <property type="term" value="F:alpha-mannosidase activity"/>
    <property type="evidence" value="ECO:0007669"/>
    <property type="project" value="InterPro"/>
</dbReference>
<dbReference type="AlphaFoldDB" id="A0A8J2M9U7"/>
<dbReference type="GO" id="GO:0006491">
    <property type="term" value="P:N-glycan processing"/>
    <property type="evidence" value="ECO:0007669"/>
    <property type="project" value="TreeGrafter"/>
</dbReference>
<proteinExistence type="predicted"/>
<evidence type="ECO:0000313" key="3">
    <source>
        <dbReference type="EMBL" id="CAG7834650.1"/>
    </source>
</evidence>
<keyword evidence="1" id="KW-0732">Signal</keyword>
<sequence>MAAAFSIRSVIILFWAIHNFAAGVSDDLCPATLKGRLFEAPADYKTFQIKEAVSLVSGNNKTIKSIRDAGNTTDNKYDYSGRAWSATNKLKVFVLPHSHNDAGWGWTFESYYSSRTKYILDYMVHYMSEDSDLKLVWAEICFFDRWWRQQNEGTRNKVRRLIENKQLEFVGGGWVMPDEASVHYSSYVTQLLEGHQWLKQRFNYTPTNGWTIDPFGLSPTFSLLSKKSGIKSLTYLRIHYAIKTFLAERRSLEFIWRQFWDQTGRTDVFSHVMPYDSYDTASTCGPDHQICSDLSLELLGEMSFNDSNASYLHKKSADLVEQLRSKSTLFNTNNILYPLGGDFRYRTNIEWTQGLPHMKKIVQYINSHEDFFMEMKIVTLEEYMAAIEEDISRKKYEPKTLMGDFFTYDDKNNDYWSGYFTSRIFHKATERQLLALTRTAQTAFTLMTAEVYRFFGTISFNFIQGLLEKVIETRRALSLFQHHDGITGTSADYVVVDFARKLDGAIQNANFVIQQCLFILTNPENFLSKTKSRLLGKIKKEDEFLKPMSHRNKHNELWSRQVINVNESNPLETISVVNSLPTSRVQLVRVVVSHTKVKVTCSKGNEIPVEIFPTYELKYKAENDNFGSWRKYRKGSSLEMSNNYYELVFRVKLDPLAIQNYRIVYSSKSSKSETTVIKPKEWSTATLGENEDYQAGTLNKNIQIGNKNLSLTFGPDGVLKFVTMNDVLIPLKFSFLAYSTKSSGLYLFLPTGEAKPVELKSPRIIVVEGKLQSYVQIVYEHIIHRFILTPDLGIGSNSIEVENIIDIREKQNYELIMRVSTEIQNEDIFYTDSNGYQMMRRKRLPSNPIQGNYYPVATSAFIEDSNLRMTMLTAQPGGGSSLKSGDFEIMLDRIINQDDYRGIGQGGTDNLVVLSRVQILLEKPICSSEEGSNAGKVPALSLQASHELDQLLNPLVVYIQTSKKPWEAIDYKISQSKLIPCDIKIVGTFPLPEYDPLYDNDINSLTQSYRPTPGFGLVVNRISFDERFAYSQLRDTCDISESSMGKLKVTDLFGDLLKDMMQEMSLTFVKQEKMLNANETIQLAPMDIYSYLAAFNNSVQISSDGIIHESSYMNVAEFSLLSRKTHDFFTTM</sequence>
<feature type="chain" id="PRO_5035166612" description="Glycoside hydrolase family 38 central domain-containing protein" evidence="1">
    <location>
        <begin position="24"/>
        <end position="1132"/>
    </location>
</feature>
<comment type="caution">
    <text evidence="3">The sequence shown here is derived from an EMBL/GenBank/DDBJ whole genome shotgun (WGS) entry which is preliminary data.</text>
</comment>
<dbReference type="InterPro" id="IPR000602">
    <property type="entry name" value="Glyco_hydro_38_N"/>
</dbReference>
<dbReference type="Pfam" id="PF07748">
    <property type="entry name" value="Glyco_hydro_38C"/>
    <property type="match status" value="1"/>
</dbReference>
<dbReference type="InterPro" id="IPR011682">
    <property type="entry name" value="Glyco_hydro_38_C"/>
</dbReference>
<dbReference type="Pfam" id="PF01074">
    <property type="entry name" value="Glyco_hydro_38N"/>
    <property type="match status" value="1"/>
</dbReference>
<organism evidence="3 4">
    <name type="scientific">Allacma fusca</name>
    <dbReference type="NCBI Taxonomy" id="39272"/>
    <lineage>
        <taxon>Eukaryota</taxon>
        <taxon>Metazoa</taxon>
        <taxon>Ecdysozoa</taxon>
        <taxon>Arthropoda</taxon>
        <taxon>Hexapoda</taxon>
        <taxon>Collembola</taxon>
        <taxon>Symphypleona</taxon>
        <taxon>Sminthuridae</taxon>
        <taxon>Allacma</taxon>
    </lineage>
</organism>
<dbReference type="Proteomes" id="UP000708208">
    <property type="component" value="Unassembled WGS sequence"/>
</dbReference>
<dbReference type="GO" id="GO:0000139">
    <property type="term" value="C:Golgi membrane"/>
    <property type="evidence" value="ECO:0007669"/>
    <property type="project" value="TreeGrafter"/>
</dbReference>
<dbReference type="OrthoDB" id="10261055at2759"/>
<dbReference type="EMBL" id="CAJVCH010570316">
    <property type="protein sequence ID" value="CAG7834650.1"/>
    <property type="molecule type" value="Genomic_DNA"/>
</dbReference>